<proteinExistence type="inferred from homology"/>
<keyword evidence="13 15" id="KW-0326">Glycosidase</keyword>
<keyword evidence="11 15" id="KW-0456">Lyase</keyword>
<dbReference type="SMART" id="SM01232">
    <property type="entry name" value="H2TH"/>
    <property type="match status" value="1"/>
</dbReference>
<dbReference type="InterPro" id="IPR020629">
    <property type="entry name" value="FPG_Glyclase"/>
</dbReference>
<dbReference type="PANTHER" id="PTHR22993:SF9">
    <property type="entry name" value="FORMAMIDOPYRIMIDINE-DNA GLYCOSYLASE"/>
    <property type="match status" value="1"/>
</dbReference>
<evidence type="ECO:0000256" key="5">
    <source>
        <dbReference type="ARBA" id="ARBA00022763"/>
    </source>
</evidence>
<dbReference type="Pfam" id="PF06827">
    <property type="entry name" value="zf-FPG_IleRS"/>
    <property type="match status" value="1"/>
</dbReference>
<dbReference type="InterPro" id="IPR000214">
    <property type="entry name" value="Znf_DNA_glyclase/AP_lyase"/>
</dbReference>
<dbReference type="SUPFAM" id="SSF81624">
    <property type="entry name" value="N-terminal domain of MutM-like DNA repair proteins"/>
    <property type="match status" value="1"/>
</dbReference>
<evidence type="ECO:0000256" key="12">
    <source>
        <dbReference type="ARBA" id="ARBA00023268"/>
    </source>
</evidence>
<dbReference type="EC" id="3.2.2.23" evidence="15"/>
<dbReference type="InterPro" id="IPR010663">
    <property type="entry name" value="Znf_FPG/IleRS"/>
</dbReference>
<evidence type="ECO:0000256" key="9">
    <source>
        <dbReference type="ARBA" id="ARBA00023125"/>
    </source>
</evidence>
<dbReference type="InterPro" id="IPR015887">
    <property type="entry name" value="DNA_glyclase_Znf_dom_DNA_BS"/>
</dbReference>
<accession>A0ABW4PYZ1</accession>
<keyword evidence="10 15" id="KW-0234">DNA repair</keyword>
<keyword evidence="6 15" id="KW-0863">Zinc-finger</keyword>
<feature type="binding site" evidence="15">
    <location>
        <position position="127"/>
    </location>
    <ligand>
        <name>DNA</name>
        <dbReference type="ChEBI" id="CHEBI:16991"/>
    </ligand>
</feature>
<comment type="cofactor">
    <cofactor evidence="15">
        <name>Zn(2+)</name>
        <dbReference type="ChEBI" id="CHEBI:29105"/>
    </cofactor>
    <text evidence="15">Binds 1 zinc ion per subunit.</text>
</comment>
<comment type="subunit">
    <text evidence="3 15">Monomer.</text>
</comment>
<comment type="function">
    <text evidence="15">Involved in base excision repair of DNA damaged by oxidation or by mutagenic agents. Acts as DNA glycosylase that recognizes and removes damaged bases. Has a preference for oxidized purines, such as 7,8-dihydro-8-oxoguanine (8-oxoG). Has AP (apurinic/apyrimidinic) lyase activity and introduces nicks in the DNA strand. Cleaves the DNA backbone by beta-delta elimination to generate a single-strand break at the site of the removed base with both 3'- and 5'-phosphates.</text>
</comment>
<feature type="domain" description="Formamidopyrimidine-DNA glycosylase catalytic" evidence="18">
    <location>
        <begin position="2"/>
        <end position="149"/>
    </location>
</feature>
<evidence type="ECO:0000256" key="2">
    <source>
        <dbReference type="ARBA" id="ARBA00009409"/>
    </source>
</evidence>
<dbReference type="Gene3D" id="1.10.8.50">
    <property type="match status" value="1"/>
</dbReference>
<dbReference type="CDD" id="cd08966">
    <property type="entry name" value="EcFpg-like_N"/>
    <property type="match status" value="1"/>
</dbReference>
<dbReference type="PROSITE" id="PS01242">
    <property type="entry name" value="ZF_FPG_1"/>
    <property type="match status" value="1"/>
</dbReference>
<name>A0ABW4PYZ1_9MICO</name>
<dbReference type="PROSITE" id="PS51066">
    <property type="entry name" value="ZF_FPG_2"/>
    <property type="match status" value="1"/>
</dbReference>
<dbReference type="InterPro" id="IPR010979">
    <property type="entry name" value="Ribosomal_uS13-like_H2TH"/>
</dbReference>
<feature type="domain" description="FPG-type" evidence="17">
    <location>
        <begin position="288"/>
        <end position="322"/>
    </location>
</feature>
<dbReference type="NCBIfam" id="NF002211">
    <property type="entry name" value="PRK01103.1"/>
    <property type="match status" value="1"/>
</dbReference>
<evidence type="ECO:0000256" key="14">
    <source>
        <dbReference type="ARBA" id="ARBA00044632"/>
    </source>
</evidence>
<comment type="catalytic activity">
    <reaction evidence="1 15">
        <text>Hydrolysis of DNA containing ring-opened 7-methylguanine residues, releasing 2,6-diamino-4-hydroxy-5-(N-methyl)formamidopyrimidine.</text>
        <dbReference type="EC" id="3.2.2.23"/>
    </reaction>
</comment>
<feature type="region of interest" description="Disordered" evidence="16">
    <location>
        <begin position="103"/>
        <end position="123"/>
    </location>
</feature>
<reference evidence="20" key="1">
    <citation type="journal article" date="2019" name="Int. J. Syst. Evol. Microbiol.">
        <title>The Global Catalogue of Microorganisms (GCM) 10K type strain sequencing project: providing services to taxonomists for standard genome sequencing and annotation.</title>
        <authorList>
            <consortium name="The Broad Institute Genomics Platform"/>
            <consortium name="The Broad Institute Genome Sequencing Center for Infectious Disease"/>
            <person name="Wu L."/>
            <person name="Ma J."/>
        </authorList>
    </citation>
    <scope>NUCLEOTIDE SEQUENCE [LARGE SCALE GENOMIC DNA]</scope>
    <source>
        <strain evidence="20">JCM 11650</strain>
    </source>
</reference>
<evidence type="ECO:0000256" key="6">
    <source>
        <dbReference type="ARBA" id="ARBA00022771"/>
    </source>
</evidence>
<comment type="caution">
    <text evidence="19">The sequence shown here is derived from an EMBL/GenBank/DDBJ whole genome shotgun (WGS) entry which is preliminary data.</text>
</comment>
<dbReference type="EMBL" id="JBHUFL010000003">
    <property type="protein sequence ID" value="MFD1836068.1"/>
    <property type="molecule type" value="Genomic_DNA"/>
</dbReference>
<keyword evidence="12 15" id="KW-0511">Multifunctional enzyme</keyword>
<evidence type="ECO:0000313" key="19">
    <source>
        <dbReference type="EMBL" id="MFD1836068.1"/>
    </source>
</evidence>
<feature type="active site" description="Proton donor; for delta-elimination activity" evidence="15">
    <location>
        <position position="312"/>
    </location>
</feature>
<evidence type="ECO:0000256" key="11">
    <source>
        <dbReference type="ARBA" id="ARBA00023239"/>
    </source>
</evidence>
<dbReference type="Proteomes" id="UP001597280">
    <property type="component" value="Unassembled WGS sequence"/>
</dbReference>
<keyword evidence="20" id="KW-1185">Reference proteome</keyword>
<sequence>MPELPEVEVVRRGLAARAVGRTITGLEVLDARSLRRQSGGEDRLRAVLLGARISAVVRRGKFLWLRLADGPTADGAVSDGGGSDGAETGEALMAHLGMSGQLRLTTGETPDPAREASEGPASDPLRHRRVSLWLDDGSRIDLVDQRLFGGLWASPLVPAPDGLPAGEGSPDALLPEAAAHVARDLLDPAIDLPEVARRMRTRRAPVKALLLDQALVSGIGNIYADEGLWAARVRDDTPGAALSQRTAHALLRETAAVMRRALAVGGTSFDALYVNVDGRSGYFARSLAAYGKEGEPCPRCGTPIRRRAFAGRSSHFCPRCQRAPRPPRSRPTEGPSR</sequence>
<dbReference type="SMART" id="SM00898">
    <property type="entry name" value="Fapy_DNA_glyco"/>
    <property type="match status" value="1"/>
</dbReference>
<dbReference type="HAMAP" id="MF_00103">
    <property type="entry name" value="Fapy_DNA_glycosyl"/>
    <property type="match status" value="1"/>
</dbReference>
<dbReference type="EC" id="4.2.99.18" evidence="15"/>
<comment type="catalytic activity">
    <reaction evidence="14 15">
        <text>2'-deoxyribonucleotide-(2'-deoxyribose 5'-phosphate)-2'-deoxyribonucleotide-DNA = a 3'-end 2'-deoxyribonucleotide-(2,3-dehydro-2,3-deoxyribose 5'-phosphate)-DNA + a 5'-end 5'-phospho-2'-deoxyribonucleoside-DNA + H(+)</text>
        <dbReference type="Rhea" id="RHEA:66592"/>
        <dbReference type="Rhea" id="RHEA-COMP:13180"/>
        <dbReference type="Rhea" id="RHEA-COMP:16897"/>
        <dbReference type="Rhea" id="RHEA-COMP:17067"/>
        <dbReference type="ChEBI" id="CHEBI:15378"/>
        <dbReference type="ChEBI" id="CHEBI:136412"/>
        <dbReference type="ChEBI" id="CHEBI:157695"/>
        <dbReference type="ChEBI" id="CHEBI:167181"/>
        <dbReference type="EC" id="4.2.99.18"/>
    </reaction>
</comment>
<evidence type="ECO:0000256" key="15">
    <source>
        <dbReference type="HAMAP-Rule" id="MF_00103"/>
    </source>
</evidence>
<comment type="similarity">
    <text evidence="2 15">Belongs to the FPG family.</text>
</comment>
<gene>
    <name evidence="15 19" type="primary">mutM</name>
    <name evidence="15" type="synonym">fpg</name>
    <name evidence="19" type="ORF">ACFSDA_13425</name>
</gene>
<dbReference type="NCBIfam" id="TIGR00577">
    <property type="entry name" value="fpg"/>
    <property type="match status" value="1"/>
</dbReference>
<dbReference type="Gene3D" id="3.20.190.10">
    <property type="entry name" value="MutM-like, N-terminal"/>
    <property type="match status" value="1"/>
</dbReference>
<keyword evidence="5 15" id="KW-0227">DNA damage</keyword>
<evidence type="ECO:0000256" key="1">
    <source>
        <dbReference type="ARBA" id="ARBA00001668"/>
    </source>
</evidence>
<dbReference type="SUPFAM" id="SSF46946">
    <property type="entry name" value="S13-like H2TH domain"/>
    <property type="match status" value="1"/>
</dbReference>
<evidence type="ECO:0000259" key="18">
    <source>
        <dbReference type="PROSITE" id="PS51068"/>
    </source>
</evidence>
<evidence type="ECO:0000256" key="7">
    <source>
        <dbReference type="ARBA" id="ARBA00022801"/>
    </source>
</evidence>
<evidence type="ECO:0000256" key="13">
    <source>
        <dbReference type="ARBA" id="ARBA00023295"/>
    </source>
</evidence>
<evidence type="ECO:0000259" key="17">
    <source>
        <dbReference type="PROSITE" id="PS51066"/>
    </source>
</evidence>
<dbReference type="GO" id="GO:0140078">
    <property type="term" value="F:class I DNA-(apurinic or apyrimidinic site) endonuclease activity"/>
    <property type="evidence" value="ECO:0007669"/>
    <property type="project" value="UniProtKB-EC"/>
</dbReference>
<evidence type="ECO:0000256" key="4">
    <source>
        <dbReference type="ARBA" id="ARBA00022723"/>
    </source>
</evidence>
<dbReference type="GO" id="GO:0008534">
    <property type="term" value="F:oxidized purine nucleobase lesion DNA N-glycosylase activity"/>
    <property type="evidence" value="ECO:0007669"/>
    <property type="project" value="UniProtKB-EC"/>
</dbReference>
<dbReference type="InterPro" id="IPR012319">
    <property type="entry name" value="FPG_cat"/>
</dbReference>
<evidence type="ECO:0000256" key="3">
    <source>
        <dbReference type="ARBA" id="ARBA00011245"/>
    </source>
</evidence>
<dbReference type="PANTHER" id="PTHR22993">
    <property type="entry name" value="FORMAMIDOPYRIMIDINE-DNA GLYCOSYLASE"/>
    <property type="match status" value="1"/>
</dbReference>
<keyword evidence="9 15" id="KW-0238">DNA-binding</keyword>
<dbReference type="Pfam" id="PF01149">
    <property type="entry name" value="Fapy_DNA_glyco"/>
    <property type="match status" value="1"/>
</dbReference>
<keyword evidence="8 15" id="KW-0862">Zinc</keyword>
<evidence type="ECO:0000256" key="16">
    <source>
        <dbReference type="SAM" id="MobiDB-lite"/>
    </source>
</evidence>
<evidence type="ECO:0000313" key="20">
    <source>
        <dbReference type="Proteomes" id="UP001597280"/>
    </source>
</evidence>
<dbReference type="PROSITE" id="PS51068">
    <property type="entry name" value="FPG_CAT"/>
    <property type="match status" value="1"/>
</dbReference>
<dbReference type="RefSeq" id="WP_137770568.1">
    <property type="nucleotide sequence ID" value="NZ_BAAAIS010000003.1"/>
</dbReference>
<feature type="active site" description="Schiff-base intermediate with DNA" evidence="15">
    <location>
        <position position="2"/>
    </location>
</feature>
<dbReference type="SUPFAM" id="SSF57716">
    <property type="entry name" value="Glucocorticoid receptor-like (DNA-binding domain)"/>
    <property type="match status" value="1"/>
</dbReference>
<evidence type="ECO:0000256" key="8">
    <source>
        <dbReference type="ARBA" id="ARBA00022833"/>
    </source>
</evidence>
<protein>
    <recommendedName>
        <fullName evidence="15">Formamidopyrimidine-DNA glycosylase</fullName>
        <shortName evidence="15">Fapy-DNA glycosylase</shortName>
        <ecNumber evidence="15">3.2.2.23</ecNumber>
    </recommendedName>
    <alternativeName>
        <fullName evidence="15">DNA-(apurinic or apyrimidinic site) lyase MutM</fullName>
        <shortName evidence="15">AP lyase MutM</shortName>
        <ecNumber evidence="15">4.2.99.18</ecNumber>
    </alternativeName>
</protein>
<organism evidence="19 20">
    <name type="scientific">Brachybacterium rhamnosum</name>
    <dbReference type="NCBI Taxonomy" id="173361"/>
    <lineage>
        <taxon>Bacteria</taxon>
        <taxon>Bacillati</taxon>
        <taxon>Actinomycetota</taxon>
        <taxon>Actinomycetes</taxon>
        <taxon>Micrococcales</taxon>
        <taxon>Dermabacteraceae</taxon>
        <taxon>Brachybacterium</taxon>
    </lineage>
</organism>
<feature type="active site" description="Proton donor" evidence="15">
    <location>
        <position position="3"/>
    </location>
</feature>
<keyword evidence="4 15" id="KW-0479">Metal-binding</keyword>
<feature type="active site" description="Proton donor; for beta-elimination activity" evidence="15">
    <location>
        <position position="61"/>
    </location>
</feature>
<dbReference type="Pfam" id="PF06831">
    <property type="entry name" value="H2TH"/>
    <property type="match status" value="1"/>
</dbReference>
<dbReference type="InterPro" id="IPR015886">
    <property type="entry name" value="H2TH_FPG"/>
</dbReference>
<evidence type="ECO:0000256" key="10">
    <source>
        <dbReference type="ARBA" id="ARBA00023204"/>
    </source>
</evidence>
<dbReference type="InterPro" id="IPR035937">
    <property type="entry name" value="FPG_N"/>
</dbReference>
<feature type="binding site" evidence="15">
    <location>
        <position position="202"/>
    </location>
    <ligand>
        <name>DNA</name>
        <dbReference type="ChEBI" id="CHEBI:16991"/>
    </ligand>
</feature>
<feature type="binding site" evidence="15">
    <location>
        <position position="146"/>
    </location>
    <ligand>
        <name>DNA</name>
        <dbReference type="ChEBI" id="CHEBI:16991"/>
    </ligand>
</feature>
<keyword evidence="7 15" id="KW-0378">Hydrolase</keyword>